<feature type="compositionally biased region" description="Basic and acidic residues" evidence="1">
    <location>
        <begin position="70"/>
        <end position="93"/>
    </location>
</feature>
<proteinExistence type="predicted"/>
<dbReference type="RefSeq" id="XP_016593973.1">
    <property type="nucleotide sequence ID" value="XM_016746697.1"/>
</dbReference>
<sequence>MGKGLARLIGSGIGFTSEAIHAARTRNKDSTSSSPSPTASTSETPRSIAGLQRESGNYMAAENQGNGTSTREDFIELPIREGHPELGSDRELLPEYELSSYSLDSKRQSRTTEAEDPLEFDEKRGSYPSVISNDYNDTVDTKNDRERSMDGDEAAWQLDEATEEFDLPMYHQSASQPGAQGDQRSFEMGAENDPEEINANDSEDEQAKKRERMIRALVAMAGPPPAQPQRLPYPVIIPQRRPGAKKRGFVRAYAPVLADCGISQDVFLKFISDFHKASQASMWLQVIVVAANITSFSPSLAVALTAAAIQIVADTAQQFQIRHRTNTYLDRVNQEIFIPRGQYAMVMKFSDRPPKPTKEQKQNLKQNASSLGSEAERIGGLFSMEQVSFNQASAPAGNDSSLNQPTRPEFDAAATISKFTHSEEHPQMNAWKQRMKHYRLQSGATQGEMQLPDCAPLVFPDIDRAAIRVRDGLEPKSKFQSGRTWVRDYIDRKSQASFEVDHKGSVVAVPESGRKAFTSRYNDPNHPANNGNLISALSGGLYKPKPGLIERAGIAIKESQDRKRAAQGLPPSITWKEKWTKKKKEIGSRIRILSEDVMYLMIVNMPTEEELSESVAKLQYLAQQGDLGRDRAGGPSIGVNPLDVAGVVTLAAAVAS</sequence>
<keyword evidence="3" id="KW-1185">Reference proteome</keyword>
<evidence type="ECO:0000313" key="2">
    <source>
        <dbReference type="EMBL" id="KGO50961.1"/>
    </source>
</evidence>
<protein>
    <submittedName>
        <fullName evidence="2">Uncharacterized protein</fullName>
    </submittedName>
</protein>
<dbReference type="EMBL" id="JQFZ01000311">
    <property type="protein sequence ID" value="KGO50961.1"/>
    <property type="molecule type" value="Genomic_DNA"/>
</dbReference>
<dbReference type="HOGENOM" id="CLU_023303_0_0_1"/>
<feature type="compositionally biased region" description="Low complexity" evidence="1">
    <location>
        <begin position="30"/>
        <end position="47"/>
    </location>
</feature>
<feature type="region of interest" description="Disordered" evidence="1">
    <location>
        <begin position="351"/>
        <end position="370"/>
    </location>
</feature>
<feature type="compositionally biased region" description="Acidic residues" evidence="1">
    <location>
        <begin position="190"/>
        <end position="204"/>
    </location>
</feature>
<feature type="compositionally biased region" description="Basic and acidic residues" evidence="1">
    <location>
        <begin position="139"/>
        <end position="150"/>
    </location>
</feature>
<dbReference type="PhylomeDB" id="A0A0A2JYM4"/>
<accession>A0A0A2JYM4</accession>
<feature type="region of interest" description="Disordered" evidence="1">
    <location>
        <begin position="20"/>
        <end position="152"/>
    </location>
</feature>
<gene>
    <name evidence="2" type="ORF">PEX2_094270</name>
</gene>
<comment type="caution">
    <text evidence="2">The sequence shown here is derived from an EMBL/GenBank/DDBJ whole genome shotgun (WGS) entry which is preliminary data.</text>
</comment>
<feature type="region of interest" description="Disordered" evidence="1">
    <location>
        <begin position="172"/>
        <end position="208"/>
    </location>
</feature>
<dbReference type="PANTHER" id="PTHR38887:SF1">
    <property type="entry name" value="RAS MODIFICATION PROTEIN ERF4"/>
    <property type="match status" value="1"/>
</dbReference>
<dbReference type="Proteomes" id="UP000030143">
    <property type="component" value="Unassembled WGS sequence"/>
</dbReference>
<dbReference type="PANTHER" id="PTHR38887">
    <property type="entry name" value="CHROMOSOME 21, WHOLE GENOME SHOTGUN SEQUENCE"/>
    <property type="match status" value="1"/>
</dbReference>
<name>A0A0A2JYM4_PENEN</name>
<dbReference type="VEuPathDB" id="FungiDB:PEXP_004620"/>
<evidence type="ECO:0000313" key="3">
    <source>
        <dbReference type="Proteomes" id="UP000030143"/>
    </source>
</evidence>
<evidence type="ECO:0000256" key="1">
    <source>
        <dbReference type="SAM" id="MobiDB-lite"/>
    </source>
</evidence>
<feature type="compositionally biased region" description="Polar residues" evidence="1">
    <location>
        <begin position="129"/>
        <end position="138"/>
    </location>
</feature>
<dbReference type="OrthoDB" id="3433125at2759"/>
<feature type="compositionally biased region" description="Basic and acidic residues" evidence="1">
    <location>
        <begin position="351"/>
        <end position="362"/>
    </location>
</feature>
<dbReference type="AlphaFoldDB" id="A0A0A2JYM4"/>
<feature type="compositionally biased region" description="Basic and acidic residues" evidence="1">
    <location>
        <begin position="104"/>
        <end position="113"/>
    </location>
</feature>
<organism evidence="2 3">
    <name type="scientific">Penicillium expansum</name>
    <name type="common">Blue mold rot fungus</name>
    <dbReference type="NCBI Taxonomy" id="27334"/>
    <lineage>
        <taxon>Eukaryota</taxon>
        <taxon>Fungi</taxon>
        <taxon>Dikarya</taxon>
        <taxon>Ascomycota</taxon>
        <taxon>Pezizomycotina</taxon>
        <taxon>Eurotiomycetes</taxon>
        <taxon>Eurotiomycetidae</taxon>
        <taxon>Eurotiales</taxon>
        <taxon>Aspergillaceae</taxon>
        <taxon>Penicillium</taxon>
    </lineage>
</organism>
<dbReference type="GeneID" id="27682117"/>
<reference evidence="2 3" key="1">
    <citation type="journal article" date="2015" name="Mol. Plant Microbe Interact.">
        <title>Genome, transcriptome, and functional analyses of Penicillium expansum provide new insights into secondary metabolism and pathogenicity.</title>
        <authorList>
            <person name="Ballester A.R."/>
            <person name="Marcet-Houben M."/>
            <person name="Levin E."/>
            <person name="Sela N."/>
            <person name="Selma-Lazaro C."/>
            <person name="Carmona L."/>
            <person name="Wisniewski M."/>
            <person name="Droby S."/>
            <person name="Gonzalez-Candelas L."/>
            <person name="Gabaldon T."/>
        </authorList>
    </citation>
    <scope>NUCLEOTIDE SEQUENCE [LARGE SCALE GENOMIC DNA]</scope>
    <source>
        <strain evidence="2 3">MD-8</strain>
    </source>
</reference>
<dbReference type="InterPro" id="IPR053221">
    <property type="entry name" value="Burnettramic_acid_biosynth"/>
</dbReference>